<keyword evidence="6" id="KW-1185">Reference proteome</keyword>
<dbReference type="InterPro" id="IPR002889">
    <property type="entry name" value="WSC_carb-bd"/>
</dbReference>
<dbReference type="EMBL" id="JAULSR010000004">
    <property type="protein sequence ID" value="KAK0621140.1"/>
    <property type="molecule type" value="Genomic_DNA"/>
</dbReference>
<name>A0AA40C145_9PEZI</name>
<feature type="signal peptide" evidence="3">
    <location>
        <begin position="1"/>
        <end position="22"/>
    </location>
</feature>
<gene>
    <name evidence="5" type="ORF">B0T17DRAFT_494796</name>
</gene>
<evidence type="ECO:0000313" key="5">
    <source>
        <dbReference type="EMBL" id="KAK0621140.1"/>
    </source>
</evidence>
<organism evidence="5 6">
    <name type="scientific">Bombardia bombarda</name>
    <dbReference type="NCBI Taxonomy" id="252184"/>
    <lineage>
        <taxon>Eukaryota</taxon>
        <taxon>Fungi</taxon>
        <taxon>Dikarya</taxon>
        <taxon>Ascomycota</taxon>
        <taxon>Pezizomycotina</taxon>
        <taxon>Sordariomycetes</taxon>
        <taxon>Sordariomycetidae</taxon>
        <taxon>Sordariales</taxon>
        <taxon>Lasiosphaeriaceae</taxon>
        <taxon>Bombardia</taxon>
    </lineage>
</organism>
<keyword evidence="3" id="KW-0732">Signal</keyword>
<dbReference type="PANTHER" id="PTHR45964:SF5">
    <property type="entry name" value="WSCD FAMILY MEMBER CG9164"/>
    <property type="match status" value="1"/>
</dbReference>
<feature type="domain" description="WSC" evidence="4">
    <location>
        <begin position="36"/>
        <end position="128"/>
    </location>
</feature>
<feature type="region of interest" description="Disordered" evidence="2">
    <location>
        <begin position="252"/>
        <end position="286"/>
    </location>
</feature>
<comment type="caution">
    <text evidence="5">The sequence shown here is derived from an EMBL/GenBank/DDBJ whole genome shotgun (WGS) entry which is preliminary data.</text>
</comment>
<dbReference type="InterPro" id="IPR051589">
    <property type="entry name" value="Sialate-O-sulfotransferase"/>
</dbReference>
<evidence type="ECO:0000256" key="2">
    <source>
        <dbReference type="SAM" id="MobiDB-lite"/>
    </source>
</evidence>
<reference evidence="5" key="1">
    <citation type="submission" date="2023-06" db="EMBL/GenBank/DDBJ databases">
        <title>Genome-scale phylogeny and comparative genomics of the fungal order Sordariales.</title>
        <authorList>
            <consortium name="Lawrence Berkeley National Laboratory"/>
            <person name="Hensen N."/>
            <person name="Bonometti L."/>
            <person name="Westerberg I."/>
            <person name="Brannstrom I.O."/>
            <person name="Guillou S."/>
            <person name="Cros-Aarteil S."/>
            <person name="Calhoun S."/>
            <person name="Haridas S."/>
            <person name="Kuo A."/>
            <person name="Mondo S."/>
            <person name="Pangilinan J."/>
            <person name="Riley R."/>
            <person name="LaButti K."/>
            <person name="Andreopoulos B."/>
            <person name="Lipzen A."/>
            <person name="Chen C."/>
            <person name="Yanf M."/>
            <person name="Daum C."/>
            <person name="Ng V."/>
            <person name="Clum A."/>
            <person name="Steindorff A."/>
            <person name="Ohm R."/>
            <person name="Martin F."/>
            <person name="Silar P."/>
            <person name="Natvig D."/>
            <person name="Lalanne C."/>
            <person name="Gautier V."/>
            <person name="Ament-velasquez S.L."/>
            <person name="Kruys A."/>
            <person name="Hutchinson M.I."/>
            <person name="Powell A.J."/>
            <person name="Barry K."/>
            <person name="Miller A.N."/>
            <person name="Grigoriev I.V."/>
            <person name="Debuchy R."/>
            <person name="Gladieux P."/>
            <person name="Thoren M.H."/>
            <person name="Johannesson H."/>
        </authorList>
    </citation>
    <scope>NUCLEOTIDE SEQUENCE</scope>
    <source>
        <strain evidence="5">SMH3391-2</strain>
    </source>
</reference>
<sequence length="570" mass="60601">MAFLRPIAAALAAISLLGRVQAWTPELPPCLEPFQPFVYSGCYADSGSPTTLSFRSSLDQQNMTVETCVSECKGNGYRYAGLEYYGICFCGQTVTGTELDEGQCSYPCTGNSSQTCGGSNIISIYQDPTFLPLDEVDIEDYAPLGCWTDDSTYGRALAYPQDQLDGATLTSAGCLQACRDGGFPFAGTEYGGECWCGVVIGNDTFSAISSDCDIPCNGNSSQTCGGRSRLNLYVANELQSLEPCGYVPPPVSSSTASSTSATTSSTSTEETSTTSETTTTSETSTTSETTTTCKVTHTLPPKCEWKCGNWCSSPLPDWSDVPGCKNGYSSCQLQVAACFKNAGFPASLGCFEFASWCSSVSSYCGGKGACSKNDYTVKTPPKGGSPPTTTVITTVCPYTSTTTSKPATTTTKAPIPTPTNICNQPSNILFGYGPGKPVGGIELPIVTCNDLPADWSYTPFKLYSDSDSKLCKGYPRNSCTNACADACKEQYEDCIDTYAEGCKTKRDASPAGSAVDTSYFEYARTVNKRTFGWTDSYPVAALKCKTQYADCLFENRLNTGAGKCPKYGVL</sequence>
<accession>A0AA40C145</accession>
<dbReference type="Proteomes" id="UP001174934">
    <property type="component" value="Unassembled WGS sequence"/>
</dbReference>
<proteinExistence type="predicted"/>
<feature type="chain" id="PRO_5041414007" evidence="3">
    <location>
        <begin position="23"/>
        <end position="570"/>
    </location>
</feature>
<dbReference type="PROSITE" id="PS51212">
    <property type="entry name" value="WSC"/>
    <property type="match status" value="2"/>
</dbReference>
<dbReference type="AlphaFoldDB" id="A0AA40C145"/>
<dbReference type="SMART" id="SM00321">
    <property type="entry name" value="WSC"/>
    <property type="match status" value="2"/>
</dbReference>
<evidence type="ECO:0000256" key="1">
    <source>
        <dbReference type="ARBA" id="ARBA00022737"/>
    </source>
</evidence>
<evidence type="ECO:0000256" key="3">
    <source>
        <dbReference type="SAM" id="SignalP"/>
    </source>
</evidence>
<feature type="domain" description="WSC" evidence="4">
    <location>
        <begin position="140"/>
        <end position="236"/>
    </location>
</feature>
<dbReference type="Pfam" id="PF01822">
    <property type="entry name" value="WSC"/>
    <property type="match status" value="2"/>
</dbReference>
<dbReference type="PANTHER" id="PTHR45964">
    <property type="entry name" value="WSCD FAMILY MEMBER CG9164"/>
    <property type="match status" value="1"/>
</dbReference>
<protein>
    <submittedName>
        <fullName evidence="5">WSC domain-containing protein</fullName>
    </submittedName>
</protein>
<evidence type="ECO:0000313" key="6">
    <source>
        <dbReference type="Proteomes" id="UP001174934"/>
    </source>
</evidence>
<evidence type="ECO:0000259" key="4">
    <source>
        <dbReference type="PROSITE" id="PS51212"/>
    </source>
</evidence>
<keyword evidence="1" id="KW-0677">Repeat</keyword>